<dbReference type="RefSeq" id="XP_003664702.1">
    <property type="nucleotide sequence ID" value="XM_003664654.1"/>
</dbReference>
<dbReference type="Proteomes" id="UP000007322">
    <property type="component" value="Chromosome 4"/>
</dbReference>
<evidence type="ECO:0000313" key="3">
    <source>
        <dbReference type="EMBL" id="AEO59457.1"/>
    </source>
</evidence>
<keyword evidence="2" id="KW-0812">Transmembrane</keyword>
<proteinExistence type="predicted"/>
<dbReference type="EMBL" id="CP003005">
    <property type="protein sequence ID" value="AEO59457.1"/>
    <property type="molecule type" value="Genomic_DNA"/>
</dbReference>
<name>G2QGV0_THET4</name>
<dbReference type="GeneID" id="11506308"/>
<dbReference type="InParanoid" id="G2QGV0"/>
<dbReference type="HOGENOM" id="CLU_1732739_0_0_1"/>
<evidence type="ECO:0000256" key="2">
    <source>
        <dbReference type="SAM" id="Phobius"/>
    </source>
</evidence>
<reference evidence="3 4" key="1">
    <citation type="journal article" date="2011" name="Nat. Biotechnol.">
        <title>Comparative genomic analysis of the thermophilic biomass-degrading fungi Myceliophthora thermophila and Thielavia terrestris.</title>
        <authorList>
            <person name="Berka R.M."/>
            <person name="Grigoriev I.V."/>
            <person name="Otillar R."/>
            <person name="Salamov A."/>
            <person name="Grimwood J."/>
            <person name="Reid I."/>
            <person name="Ishmael N."/>
            <person name="John T."/>
            <person name="Darmond C."/>
            <person name="Moisan M.-C."/>
            <person name="Henrissat B."/>
            <person name="Coutinho P.M."/>
            <person name="Lombard V."/>
            <person name="Natvig D.O."/>
            <person name="Lindquist E."/>
            <person name="Schmutz J."/>
            <person name="Lucas S."/>
            <person name="Harris P."/>
            <person name="Powlowski J."/>
            <person name="Bellemare A."/>
            <person name="Taylor D."/>
            <person name="Butler G."/>
            <person name="de Vries R.P."/>
            <person name="Allijn I.E."/>
            <person name="van den Brink J."/>
            <person name="Ushinsky S."/>
            <person name="Storms R."/>
            <person name="Powell A.J."/>
            <person name="Paulsen I.T."/>
            <person name="Elbourne L.D.H."/>
            <person name="Baker S.E."/>
            <person name="Magnuson J."/>
            <person name="LaBoissiere S."/>
            <person name="Clutterbuck A.J."/>
            <person name="Martinez D."/>
            <person name="Wogulis M."/>
            <person name="de Leon A.L."/>
            <person name="Rey M.W."/>
            <person name="Tsang A."/>
        </authorList>
    </citation>
    <scope>NUCLEOTIDE SEQUENCE [LARGE SCALE GENOMIC DNA]</scope>
    <source>
        <strain evidence="4">ATCC 42464 / BCRC 31852 / DSM 1799</strain>
    </source>
</reference>
<keyword evidence="2" id="KW-0472">Membrane</keyword>
<dbReference type="VEuPathDB" id="FungiDB:MYCTH_2111641"/>
<evidence type="ECO:0000256" key="1">
    <source>
        <dbReference type="SAM" id="MobiDB-lite"/>
    </source>
</evidence>
<dbReference type="KEGG" id="mtm:MYCTH_2111641"/>
<sequence length="151" mass="17165">MGGTGAKKELPVPSTTVALSRRNIPLSELAVGLTVLGCVIIFLVGAGVLWFRRSRLERPSQQVDVELQKANDDAPPGRKYGQPWIDAEYASFPRVYQPGGSYNNWKQRRDAREQRHRHRPEIGPQNDSERRDTQGKARRARGHLSFRNFNM</sequence>
<accession>G2QGV0</accession>
<feature type="transmembrane region" description="Helical" evidence="2">
    <location>
        <begin position="29"/>
        <end position="51"/>
    </location>
</feature>
<keyword evidence="2" id="KW-1133">Transmembrane helix</keyword>
<feature type="compositionally biased region" description="Basic and acidic residues" evidence="1">
    <location>
        <begin position="66"/>
        <end position="76"/>
    </location>
</feature>
<evidence type="ECO:0000313" key="4">
    <source>
        <dbReference type="Proteomes" id="UP000007322"/>
    </source>
</evidence>
<dbReference type="CDD" id="cd12087">
    <property type="entry name" value="TM_EGFR-like"/>
    <property type="match status" value="1"/>
</dbReference>
<feature type="region of interest" description="Disordered" evidence="1">
    <location>
        <begin position="96"/>
        <end position="151"/>
    </location>
</feature>
<dbReference type="AlphaFoldDB" id="G2QGV0"/>
<protein>
    <submittedName>
        <fullName evidence="3">Uncharacterized protein</fullName>
    </submittedName>
</protein>
<feature type="region of interest" description="Disordered" evidence="1">
    <location>
        <begin position="61"/>
        <end position="82"/>
    </location>
</feature>
<keyword evidence="4" id="KW-1185">Reference proteome</keyword>
<organism evidence="3 4">
    <name type="scientific">Thermothelomyces thermophilus (strain ATCC 42464 / BCRC 31852 / DSM 1799)</name>
    <name type="common">Sporotrichum thermophile</name>
    <dbReference type="NCBI Taxonomy" id="573729"/>
    <lineage>
        <taxon>Eukaryota</taxon>
        <taxon>Fungi</taxon>
        <taxon>Dikarya</taxon>
        <taxon>Ascomycota</taxon>
        <taxon>Pezizomycotina</taxon>
        <taxon>Sordariomycetes</taxon>
        <taxon>Sordariomycetidae</taxon>
        <taxon>Sordariales</taxon>
        <taxon>Chaetomiaceae</taxon>
        <taxon>Thermothelomyces</taxon>
    </lineage>
</organism>
<gene>
    <name evidence="3" type="ORF">MYCTH_2111641</name>
</gene>